<dbReference type="STRING" id="47427.A0A2H3DBV2"/>
<accession>A0A2H3DBV2</accession>
<dbReference type="Proteomes" id="UP000217790">
    <property type="component" value="Unassembled WGS sequence"/>
</dbReference>
<reference evidence="2" key="1">
    <citation type="journal article" date="2017" name="Nat. Ecol. Evol.">
        <title>Genome expansion and lineage-specific genetic innovations in the forest pathogenic fungi Armillaria.</title>
        <authorList>
            <person name="Sipos G."/>
            <person name="Prasanna A.N."/>
            <person name="Walter M.C."/>
            <person name="O'Connor E."/>
            <person name="Balint B."/>
            <person name="Krizsan K."/>
            <person name="Kiss B."/>
            <person name="Hess J."/>
            <person name="Varga T."/>
            <person name="Slot J."/>
            <person name="Riley R."/>
            <person name="Boka B."/>
            <person name="Rigling D."/>
            <person name="Barry K."/>
            <person name="Lee J."/>
            <person name="Mihaltcheva S."/>
            <person name="LaButti K."/>
            <person name="Lipzen A."/>
            <person name="Waldron R."/>
            <person name="Moloney N.M."/>
            <person name="Sperisen C."/>
            <person name="Kredics L."/>
            <person name="Vagvoelgyi C."/>
            <person name="Patrignani A."/>
            <person name="Fitzpatrick D."/>
            <person name="Nagy I."/>
            <person name="Doyle S."/>
            <person name="Anderson J.B."/>
            <person name="Grigoriev I.V."/>
            <person name="Gueldener U."/>
            <person name="Muensterkoetter M."/>
            <person name="Nagy L.G."/>
        </authorList>
    </citation>
    <scope>NUCLEOTIDE SEQUENCE [LARGE SCALE GENOMIC DNA]</scope>
    <source>
        <strain evidence="2">Ar21-2</strain>
    </source>
</reference>
<sequence>MTVAKSSLSLSVNDHDFLHATATWPAHGLEGRQNHVRVGDNQVSRKQRHMWLHSHRVMVKVICVTGNCHPEVSQLATLKVGRPYNTVWLAYTVCQQHLARQKKVVYAASLGLGQQRPIVMEMLKGGGIRLRGANPMATARTTLTMMLEKKKRRRWSKRNVQVKAKAAKK</sequence>
<protein>
    <submittedName>
        <fullName evidence="1">Uncharacterized protein</fullName>
    </submittedName>
</protein>
<gene>
    <name evidence="1" type="ORF">ARMGADRAFT_1063579</name>
</gene>
<evidence type="ECO:0000313" key="2">
    <source>
        <dbReference type="Proteomes" id="UP000217790"/>
    </source>
</evidence>
<dbReference type="InParanoid" id="A0A2H3DBV2"/>
<dbReference type="AlphaFoldDB" id="A0A2H3DBV2"/>
<organism evidence="1 2">
    <name type="scientific">Armillaria gallica</name>
    <name type="common">Bulbous honey fungus</name>
    <name type="synonym">Armillaria bulbosa</name>
    <dbReference type="NCBI Taxonomy" id="47427"/>
    <lineage>
        <taxon>Eukaryota</taxon>
        <taxon>Fungi</taxon>
        <taxon>Dikarya</taxon>
        <taxon>Basidiomycota</taxon>
        <taxon>Agaricomycotina</taxon>
        <taxon>Agaricomycetes</taxon>
        <taxon>Agaricomycetidae</taxon>
        <taxon>Agaricales</taxon>
        <taxon>Marasmiineae</taxon>
        <taxon>Physalacriaceae</taxon>
        <taxon>Armillaria</taxon>
    </lineage>
</organism>
<proteinExistence type="predicted"/>
<name>A0A2H3DBV2_ARMGA</name>
<dbReference type="EMBL" id="KZ293658">
    <property type="protein sequence ID" value="PBK92709.1"/>
    <property type="molecule type" value="Genomic_DNA"/>
</dbReference>
<evidence type="ECO:0000313" key="1">
    <source>
        <dbReference type="EMBL" id="PBK92709.1"/>
    </source>
</evidence>
<keyword evidence="2" id="KW-1185">Reference proteome</keyword>